<dbReference type="EMBL" id="JAWJWE010000001">
    <property type="protein sequence ID" value="KAK6644056.1"/>
    <property type="molecule type" value="Genomic_DNA"/>
</dbReference>
<reference evidence="3 4" key="1">
    <citation type="submission" date="2023-10" db="EMBL/GenBank/DDBJ databases">
        <title>Genomes of two closely related lineages of the louse Polyplax serrata with different host specificities.</title>
        <authorList>
            <person name="Martinu J."/>
            <person name="Tarabai H."/>
            <person name="Stefka J."/>
            <person name="Hypsa V."/>
        </authorList>
    </citation>
    <scope>NUCLEOTIDE SEQUENCE [LARGE SCALE GENOMIC DNA]</scope>
    <source>
        <strain evidence="3">HR10_N</strain>
    </source>
</reference>
<dbReference type="AlphaFoldDB" id="A0AAN8SFS3"/>
<feature type="compositionally biased region" description="Polar residues" evidence="1">
    <location>
        <begin position="64"/>
        <end position="80"/>
    </location>
</feature>
<gene>
    <name evidence="3" type="ORF">RUM43_000321</name>
</gene>
<evidence type="ECO:0000256" key="1">
    <source>
        <dbReference type="SAM" id="MobiDB-lite"/>
    </source>
</evidence>
<feature type="compositionally biased region" description="Polar residues" evidence="1">
    <location>
        <begin position="90"/>
        <end position="99"/>
    </location>
</feature>
<sequence length="182" mass="21083">MNTNYLFVVLFNLICVYLTSADDEWTVPKLNKLSNENIKELERLAKVTQNVASLGANLRDNLQPRLSRNMPSSTANFQSNKFKESKQSSKNESVVNNLVSEDENQTRSEEREEVDESTTYNFYPSRRGATTKKKAPVRRTFFDLSYTNLRCQVRALEVCYKNIILPKVMKCKDLNFDFKLSD</sequence>
<name>A0AAN8SFS3_POLSC</name>
<feature type="chain" id="PRO_5042948940" evidence="2">
    <location>
        <begin position="22"/>
        <end position="182"/>
    </location>
</feature>
<evidence type="ECO:0000313" key="3">
    <source>
        <dbReference type="EMBL" id="KAK6644056.1"/>
    </source>
</evidence>
<accession>A0AAN8SFS3</accession>
<comment type="caution">
    <text evidence="3">The sequence shown here is derived from an EMBL/GenBank/DDBJ whole genome shotgun (WGS) entry which is preliminary data.</text>
</comment>
<proteinExistence type="predicted"/>
<dbReference type="Proteomes" id="UP001372834">
    <property type="component" value="Unassembled WGS sequence"/>
</dbReference>
<feature type="region of interest" description="Disordered" evidence="1">
    <location>
        <begin position="63"/>
        <end position="118"/>
    </location>
</feature>
<keyword evidence="2" id="KW-0732">Signal</keyword>
<protein>
    <submittedName>
        <fullName evidence="3">Uncharacterized protein</fullName>
    </submittedName>
</protein>
<feature type="signal peptide" evidence="2">
    <location>
        <begin position="1"/>
        <end position="21"/>
    </location>
</feature>
<evidence type="ECO:0000313" key="4">
    <source>
        <dbReference type="Proteomes" id="UP001372834"/>
    </source>
</evidence>
<organism evidence="3 4">
    <name type="scientific">Polyplax serrata</name>
    <name type="common">Common mouse louse</name>
    <dbReference type="NCBI Taxonomy" id="468196"/>
    <lineage>
        <taxon>Eukaryota</taxon>
        <taxon>Metazoa</taxon>
        <taxon>Ecdysozoa</taxon>
        <taxon>Arthropoda</taxon>
        <taxon>Hexapoda</taxon>
        <taxon>Insecta</taxon>
        <taxon>Pterygota</taxon>
        <taxon>Neoptera</taxon>
        <taxon>Paraneoptera</taxon>
        <taxon>Psocodea</taxon>
        <taxon>Troctomorpha</taxon>
        <taxon>Phthiraptera</taxon>
        <taxon>Anoplura</taxon>
        <taxon>Polyplacidae</taxon>
        <taxon>Polyplax</taxon>
    </lineage>
</organism>
<evidence type="ECO:0000256" key="2">
    <source>
        <dbReference type="SAM" id="SignalP"/>
    </source>
</evidence>